<dbReference type="InterPro" id="IPR013515">
    <property type="entry name" value="Phytochrome_cen-reg"/>
</dbReference>
<feature type="domain" description="GGDEF" evidence="6">
    <location>
        <begin position="544"/>
        <end position="672"/>
    </location>
</feature>
<dbReference type="SUPFAM" id="SSF55785">
    <property type="entry name" value="PYP-like sensor domain (PAS domain)"/>
    <property type="match status" value="1"/>
</dbReference>
<dbReference type="GO" id="GO:0006355">
    <property type="term" value="P:regulation of DNA-templated transcription"/>
    <property type="evidence" value="ECO:0007669"/>
    <property type="project" value="InterPro"/>
</dbReference>
<reference evidence="7" key="2">
    <citation type="submission" date="2020-09" db="EMBL/GenBank/DDBJ databases">
        <authorList>
            <person name="Sun Q."/>
            <person name="Zhou Y."/>
        </authorList>
    </citation>
    <scope>NUCLEOTIDE SEQUENCE</scope>
    <source>
        <strain evidence="7">CGMCC 1.12813</strain>
    </source>
</reference>
<dbReference type="InterPro" id="IPR003018">
    <property type="entry name" value="GAF"/>
</dbReference>
<dbReference type="SUPFAM" id="SSF55781">
    <property type="entry name" value="GAF domain-like"/>
    <property type="match status" value="2"/>
</dbReference>
<keyword evidence="8" id="KW-1185">Reference proteome</keyword>
<dbReference type="Gene3D" id="3.30.450.270">
    <property type="match status" value="1"/>
</dbReference>
<accession>A0A916SRY1</accession>
<dbReference type="Pfam" id="PF00360">
    <property type="entry name" value="PHY"/>
    <property type="match status" value="1"/>
</dbReference>
<dbReference type="InterPro" id="IPR001294">
    <property type="entry name" value="Phytochrome"/>
</dbReference>
<evidence type="ECO:0000313" key="8">
    <source>
        <dbReference type="Proteomes" id="UP000606922"/>
    </source>
</evidence>
<organism evidence="7 8">
    <name type="scientific">Conyzicola nivalis</name>
    <dbReference type="NCBI Taxonomy" id="1477021"/>
    <lineage>
        <taxon>Bacteria</taxon>
        <taxon>Bacillati</taxon>
        <taxon>Actinomycetota</taxon>
        <taxon>Actinomycetes</taxon>
        <taxon>Micrococcales</taxon>
        <taxon>Microbacteriaceae</taxon>
        <taxon>Conyzicola</taxon>
    </lineage>
</organism>
<dbReference type="Pfam" id="PF08446">
    <property type="entry name" value="PAS_2"/>
    <property type="match status" value="1"/>
</dbReference>
<dbReference type="InterPro" id="IPR013654">
    <property type="entry name" value="PAS_2"/>
</dbReference>
<dbReference type="Pfam" id="PF01590">
    <property type="entry name" value="GAF"/>
    <property type="match status" value="1"/>
</dbReference>
<dbReference type="PRINTS" id="PR01033">
    <property type="entry name" value="PHYTOCHROME"/>
</dbReference>
<dbReference type="InterPro" id="IPR029787">
    <property type="entry name" value="Nucleotide_cyclase"/>
</dbReference>
<dbReference type="InterPro" id="IPR029016">
    <property type="entry name" value="GAF-like_dom_sf"/>
</dbReference>
<dbReference type="GO" id="GO:0009881">
    <property type="term" value="F:photoreceptor activity"/>
    <property type="evidence" value="ECO:0007669"/>
    <property type="project" value="UniProtKB-KW"/>
</dbReference>
<evidence type="ECO:0000256" key="4">
    <source>
        <dbReference type="ARBA" id="ARBA00023170"/>
    </source>
</evidence>
<dbReference type="AlphaFoldDB" id="A0A916SRY1"/>
<dbReference type="PROSITE" id="PS50046">
    <property type="entry name" value="PHYTOCHROME_2"/>
    <property type="match status" value="1"/>
</dbReference>
<protein>
    <submittedName>
        <fullName evidence="7">Uncharacterized protein</fullName>
    </submittedName>
</protein>
<dbReference type="Proteomes" id="UP000606922">
    <property type="component" value="Unassembled WGS sequence"/>
</dbReference>
<dbReference type="Gene3D" id="3.30.70.270">
    <property type="match status" value="1"/>
</dbReference>
<keyword evidence="1" id="KW-0600">Photoreceptor protein</keyword>
<evidence type="ECO:0000259" key="5">
    <source>
        <dbReference type="PROSITE" id="PS50046"/>
    </source>
</evidence>
<evidence type="ECO:0000259" key="6">
    <source>
        <dbReference type="PROSITE" id="PS50887"/>
    </source>
</evidence>
<keyword evidence="3" id="KW-0157">Chromophore</keyword>
<dbReference type="InterPro" id="IPR043128">
    <property type="entry name" value="Rev_trsase/Diguanyl_cyclase"/>
</dbReference>
<feature type="domain" description="Phytochrome chromophore attachment site" evidence="5">
    <location>
        <begin position="146"/>
        <end position="306"/>
    </location>
</feature>
<dbReference type="NCBIfam" id="TIGR00254">
    <property type="entry name" value="GGDEF"/>
    <property type="match status" value="1"/>
</dbReference>
<dbReference type="Gene3D" id="3.30.450.20">
    <property type="entry name" value="PAS domain"/>
    <property type="match status" value="1"/>
</dbReference>
<evidence type="ECO:0000256" key="2">
    <source>
        <dbReference type="ARBA" id="ARBA00022606"/>
    </source>
</evidence>
<evidence type="ECO:0000256" key="3">
    <source>
        <dbReference type="ARBA" id="ARBA00022991"/>
    </source>
</evidence>
<dbReference type="SUPFAM" id="SSF55073">
    <property type="entry name" value="Nucleotide cyclase"/>
    <property type="match status" value="1"/>
</dbReference>
<dbReference type="PROSITE" id="PS50887">
    <property type="entry name" value="GGDEF"/>
    <property type="match status" value="1"/>
</dbReference>
<dbReference type="FunFam" id="3.30.70.270:FF:000001">
    <property type="entry name" value="Diguanylate cyclase domain protein"/>
    <property type="match status" value="1"/>
</dbReference>
<sequence>MPSGPSVLSDDERLRLEECVREPIRAPGSIQPHGALLAVAPDTLDIIYASDNCAVVLGIDARLLLGRPLSAVTGESWAQEHVDPGEETASDGNPRALELGAKRFEVIVHHDGPFSIVEFEPVDSDYSDRMAVAVYGAMHRLARLRTQGGLWQATARELCKLTLFERVTIYSFHPDGHGEIVAEELEDGMEPYLGLHFPASDIPEQARQLYLTKLSRLIVDNSGATSELLTLPADDGSEPVSLDLSAAELRSVSPHHLQFMRNMGQASTLSLSLVRDGRLIGMITLAQTTTHRVPYSLRQGLEVLANQVALQLHSMEEIDRLTAQVHVRSIRAQLVDQSGVTESTNTSDIAAALFEGSLTVLNLVPASGAVLSLSGTLTTIGTVPSPEAISNLDWWAKVNVVGKSFATERLPAEHPQLAGRLVGVTGLLFVPLPGSGDFIAWFRPEITDDVRWLGDQTPSNRVTTLSPRTSFSAWTESVTGKSEPWNGLEREAEELSRDLAVAMVRLAEAKLAALAMSDALTGLPNRRMLMERLSKALSIPLESGETTVLFIDLDSFKQINDTHGHDFGDQVLLHASQRILESTRAGDTVARLGGDEFVVLCETTNRDEAGAIAGRIIEAIRDPIVVNGVAMSVTASVGIAGASVASSAEELLRGADVAMYRAKSMGRDQVAR</sequence>
<dbReference type="EMBL" id="BMGB01000002">
    <property type="protein sequence ID" value="GGB12863.1"/>
    <property type="molecule type" value="Genomic_DNA"/>
</dbReference>
<dbReference type="Gene3D" id="3.30.450.40">
    <property type="match status" value="1"/>
</dbReference>
<keyword evidence="4" id="KW-0675">Receptor</keyword>
<dbReference type="Pfam" id="PF00990">
    <property type="entry name" value="GGDEF"/>
    <property type="match status" value="1"/>
</dbReference>
<dbReference type="PANTHER" id="PTHR46663:SF2">
    <property type="entry name" value="GGDEF DOMAIN-CONTAINING PROTEIN"/>
    <property type="match status" value="1"/>
</dbReference>
<dbReference type="GO" id="GO:0009584">
    <property type="term" value="P:detection of visible light"/>
    <property type="evidence" value="ECO:0007669"/>
    <property type="project" value="InterPro"/>
</dbReference>
<dbReference type="SMART" id="SM00065">
    <property type="entry name" value="GAF"/>
    <property type="match status" value="1"/>
</dbReference>
<dbReference type="InterPro" id="IPR035965">
    <property type="entry name" value="PAS-like_dom_sf"/>
</dbReference>
<evidence type="ECO:0000256" key="1">
    <source>
        <dbReference type="ARBA" id="ARBA00022543"/>
    </source>
</evidence>
<dbReference type="InterPro" id="IPR043150">
    <property type="entry name" value="Phytochrome_PHY_sf"/>
</dbReference>
<name>A0A916SRY1_9MICO</name>
<dbReference type="RefSeq" id="WP_188511490.1">
    <property type="nucleotide sequence ID" value="NZ_BMGB01000002.1"/>
</dbReference>
<gene>
    <name evidence="7" type="ORF">GCM10010979_29070</name>
</gene>
<evidence type="ECO:0000313" key="7">
    <source>
        <dbReference type="EMBL" id="GGB12863.1"/>
    </source>
</evidence>
<dbReference type="InterPro" id="IPR016132">
    <property type="entry name" value="Phyto_chromo_attachment"/>
</dbReference>
<keyword evidence="2" id="KW-0716">Sensory transduction</keyword>
<dbReference type="PANTHER" id="PTHR46663">
    <property type="entry name" value="DIGUANYLATE CYCLASE DGCT-RELATED"/>
    <property type="match status" value="1"/>
</dbReference>
<dbReference type="InterPro" id="IPR000160">
    <property type="entry name" value="GGDEF_dom"/>
</dbReference>
<dbReference type="SMART" id="SM00267">
    <property type="entry name" value="GGDEF"/>
    <property type="match status" value="1"/>
</dbReference>
<dbReference type="InterPro" id="IPR052163">
    <property type="entry name" value="DGC-Regulatory_Protein"/>
</dbReference>
<reference evidence="7" key="1">
    <citation type="journal article" date="2014" name="Int. J. Syst. Evol. Microbiol.">
        <title>Complete genome sequence of Corynebacterium casei LMG S-19264T (=DSM 44701T), isolated from a smear-ripened cheese.</title>
        <authorList>
            <consortium name="US DOE Joint Genome Institute (JGI-PGF)"/>
            <person name="Walter F."/>
            <person name="Albersmeier A."/>
            <person name="Kalinowski J."/>
            <person name="Ruckert C."/>
        </authorList>
    </citation>
    <scope>NUCLEOTIDE SEQUENCE</scope>
    <source>
        <strain evidence="7">CGMCC 1.12813</strain>
    </source>
</reference>
<dbReference type="CDD" id="cd01949">
    <property type="entry name" value="GGDEF"/>
    <property type="match status" value="1"/>
</dbReference>
<comment type="caution">
    <text evidence="7">The sequence shown here is derived from an EMBL/GenBank/DDBJ whole genome shotgun (WGS) entry which is preliminary data.</text>
</comment>
<proteinExistence type="predicted"/>